<dbReference type="InterPro" id="IPR024129">
    <property type="entry name" value="Sphingomy_SMPD4"/>
</dbReference>
<dbReference type="Gene3D" id="2.130.10.10">
    <property type="entry name" value="YVTN repeat-like/Quinoprotein amine dehydrogenase"/>
    <property type="match status" value="1"/>
</dbReference>
<evidence type="ECO:0000256" key="12">
    <source>
        <dbReference type="ARBA" id="ARBA00022737"/>
    </source>
</evidence>
<feature type="region of interest" description="Disordered" evidence="28">
    <location>
        <begin position="969"/>
        <end position="1124"/>
    </location>
</feature>
<dbReference type="EMBL" id="JAUPFM010000001">
    <property type="protein sequence ID" value="KAK2861520.1"/>
    <property type="molecule type" value="Genomic_DNA"/>
</dbReference>
<feature type="compositionally biased region" description="Basic and acidic residues" evidence="28">
    <location>
        <begin position="2295"/>
        <end position="2305"/>
    </location>
</feature>
<evidence type="ECO:0000256" key="8">
    <source>
        <dbReference type="ARBA" id="ARBA00022553"/>
    </source>
</evidence>
<comment type="subunit">
    <text evidence="25">Component of the DCX (DDB1-CUL4-X-box) E3 ubiquitin-protein ligase complex, named CUL4A-RBX1-DDB1-DCAF1/VPRBP complex. Interacts with DDB1; the interaction is direct. Also forms a ternary complex with DDA1 and DDB1. Interacts with NF2 (via FERM domain). Component of the EDVP complex, a E3 ligase complex containing DYRK2, EDD/UBR5, DDB1 and DCAF1. Interacts with DYRK2; the interaction is direct. Interacts with RAG1; the interaction is direct. Interacts with LLGL1 and LLGL2. Interacts with histone H3. Interacts with ESR1 and LATS1; probably recruited by LATS1 to promote ESR1 ubiquitination and ubiquitin-mediated proteasomal degradation. Directly interacts with TET1, TET2 and TET3 (via C-terminus). Interacts with CEP78; promoting DCAF1 localization to centrosomes.</text>
</comment>
<dbReference type="SMART" id="SM00667">
    <property type="entry name" value="LisH"/>
    <property type="match status" value="1"/>
</dbReference>
<dbReference type="SUPFAM" id="SSF48371">
    <property type="entry name" value="ARM repeat"/>
    <property type="match status" value="2"/>
</dbReference>
<evidence type="ECO:0000256" key="27">
    <source>
        <dbReference type="ARBA" id="ARBA00078221"/>
    </source>
</evidence>
<reference evidence="29" key="1">
    <citation type="submission" date="2023-07" db="EMBL/GenBank/DDBJ databases">
        <title>Chromosome-level Genome Assembly of Striped Snakehead (Channa striata).</title>
        <authorList>
            <person name="Liu H."/>
        </authorList>
    </citation>
    <scope>NUCLEOTIDE SEQUENCE</scope>
    <source>
        <strain evidence="29">Gz</strain>
        <tissue evidence="29">Muscle</tissue>
    </source>
</reference>
<evidence type="ECO:0000256" key="18">
    <source>
        <dbReference type="ARBA" id="ARBA00022990"/>
    </source>
</evidence>
<keyword evidence="21" id="KW-0206">Cytoskeleton</keyword>
<evidence type="ECO:0000256" key="25">
    <source>
        <dbReference type="ARBA" id="ARBA00063313"/>
    </source>
</evidence>
<dbReference type="InterPro" id="IPR036322">
    <property type="entry name" value="WD40_repeat_dom_sf"/>
</dbReference>
<keyword evidence="20" id="KW-0804">Transcription</keyword>
<dbReference type="FunFam" id="2.130.10.10:FF:000055">
    <property type="entry name" value="DDB1 and CUL4-associated factor 1"/>
    <property type="match status" value="1"/>
</dbReference>
<evidence type="ECO:0000256" key="6">
    <source>
        <dbReference type="ARBA" id="ARBA00022490"/>
    </source>
</evidence>
<evidence type="ECO:0000256" key="4">
    <source>
        <dbReference type="ARBA" id="ARBA00008845"/>
    </source>
</evidence>
<evidence type="ECO:0000256" key="7">
    <source>
        <dbReference type="ARBA" id="ARBA00022527"/>
    </source>
</evidence>
<dbReference type="PANTHER" id="PTHR13129">
    <property type="entry name" value="VPRBP PROTEIN-RELATED"/>
    <property type="match status" value="1"/>
</dbReference>
<keyword evidence="14" id="KW-0418">Kinase</keyword>
<dbReference type="InterPro" id="IPR015943">
    <property type="entry name" value="WD40/YVTN_repeat-like_dom_sf"/>
</dbReference>
<feature type="compositionally biased region" description="Acidic residues" evidence="28">
    <location>
        <begin position="2313"/>
        <end position="2323"/>
    </location>
</feature>
<accession>A0AA88NLJ3</accession>
<keyword evidence="18" id="KW-0007">Acetylation</keyword>
<evidence type="ECO:0000256" key="3">
    <source>
        <dbReference type="ARBA" id="ARBA00004906"/>
    </source>
</evidence>
<feature type="region of interest" description="Disordered" evidence="28">
    <location>
        <begin position="714"/>
        <end position="734"/>
    </location>
</feature>
<feature type="compositionally biased region" description="Basic and acidic residues" evidence="28">
    <location>
        <begin position="1052"/>
        <end position="1077"/>
    </location>
</feature>
<keyword evidence="16" id="KW-0067">ATP-binding</keyword>
<keyword evidence="6" id="KW-0963">Cytoplasm</keyword>
<feature type="compositionally biased region" description="Acidic residues" evidence="28">
    <location>
        <begin position="2218"/>
        <end position="2254"/>
    </location>
</feature>
<keyword evidence="12" id="KW-0677">Repeat</keyword>
<evidence type="ECO:0000256" key="16">
    <source>
        <dbReference type="ARBA" id="ARBA00022840"/>
    </source>
</evidence>
<keyword evidence="15" id="KW-0833">Ubl conjugation pathway</keyword>
<dbReference type="GO" id="GO:0005813">
    <property type="term" value="C:centrosome"/>
    <property type="evidence" value="ECO:0007669"/>
    <property type="project" value="UniProtKB-SubCell"/>
</dbReference>
<evidence type="ECO:0000256" key="5">
    <source>
        <dbReference type="ARBA" id="ARBA00012513"/>
    </source>
</evidence>
<dbReference type="InterPro" id="IPR006594">
    <property type="entry name" value="LisH"/>
</dbReference>
<protein>
    <recommendedName>
        <fullName evidence="26">DDB1- and CUL4-associated factor 1</fullName>
        <ecNumber evidence="5">2.7.11.1</ecNumber>
    </recommendedName>
    <alternativeName>
        <fullName evidence="27">Serine/threonine-protein kinase VPRBP</fullName>
    </alternativeName>
</protein>
<feature type="compositionally biased region" description="Polar residues" evidence="28">
    <location>
        <begin position="2255"/>
        <end position="2268"/>
    </location>
</feature>
<evidence type="ECO:0000256" key="21">
    <source>
        <dbReference type="ARBA" id="ARBA00023212"/>
    </source>
</evidence>
<comment type="pathway">
    <text evidence="3">Protein modification; protein ubiquitination.</text>
</comment>
<keyword evidence="7" id="KW-0723">Serine/threonine-protein kinase</keyword>
<name>A0AA88NLJ3_CHASR</name>
<evidence type="ECO:0000256" key="24">
    <source>
        <dbReference type="ARBA" id="ARBA00048679"/>
    </source>
</evidence>
<evidence type="ECO:0000256" key="13">
    <source>
        <dbReference type="ARBA" id="ARBA00022741"/>
    </source>
</evidence>
<comment type="catalytic activity">
    <reaction evidence="24">
        <text>L-seryl-[protein] + ATP = O-phospho-L-seryl-[protein] + ADP + H(+)</text>
        <dbReference type="Rhea" id="RHEA:17989"/>
        <dbReference type="Rhea" id="RHEA-COMP:9863"/>
        <dbReference type="Rhea" id="RHEA-COMP:11604"/>
        <dbReference type="ChEBI" id="CHEBI:15378"/>
        <dbReference type="ChEBI" id="CHEBI:29999"/>
        <dbReference type="ChEBI" id="CHEBI:30616"/>
        <dbReference type="ChEBI" id="CHEBI:83421"/>
        <dbReference type="ChEBI" id="CHEBI:456216"/>
        <dbReference type="EC" id="2.7.11.1"/>
    </reaction>
</comment>
<dbReference type="GO" id="GO:0030331">
    <property type="term" value="F:nuclear estrogen receptor binding"/>
    <property type="evidence" value="ECO:0007669"/>
    <property type="project" value="TreeGrafter"/>
</dbReference>
<evidence type="ECO:0000256" key="17">
    <source>
        <dbReference type="ARBA" id="ARBA00022853"/>
    </source>
</evidence>
<keyword evidence="8" id="KW-0597">Phosphoprotein</keyword>
<evidence type="ECO:0000256" key="14">
    <source>
        <dbReference type="ARBA" id="ARBA00022777"/>
    </source>
</evidence>
<keyword evidence="9" id="KW-0853">WD repeat</keyword>
<evidence type="ECO:0000256" key="9">
    <source>
        <dbReference type="ARBA" id="ARBA00022574"/>
    </source>
</evidence>
<comment type="caution">
    <text evidence="29">The sequence shown here is derived from an EMBL/GenBank/DDBJ whole genome shotgun (WGS) entry which is preliminary data.</text>
</comment>
<dbReference type="SUPFAM" id="SSF50978">
    <property type="entry name" value="WD40 repeat-like"/>
    <property type="match status" value="1"/>
</dbReference>
<organism evidence="29 30">
    <name type="scientific">Channa striata</name>
    <name type="common">Snakehead murrel</name>
    <name type="synonym">Ophicephalus striatus</name>
    <dbReference type="NCBI Taxonomy" id="64152"/>
    <lineage>
        <taxon>Eukaryota</taxon>
        <taxon>Metazoa</taxon>
        <taxon>Chordata</taxon>
        <taxon>Craniata</taxon>
        <taxon>Vertebrata</taxon>
        <taxon>Euteleostomi</taxon>
        <taxon>Actinopterygii</taxon>
        <taxon>Neopterygii</taxon>
        <taxon>Teleostei</taxon>
        <taxon>Neoteleostei</taxon>
        <taxon>Acanthomorphata</taxon>
        <taxon>Anabantaria</taxon>
        <taxon>Anabantiformes</taxon>
        <taxon>Channoidei</taxon>
        <taxon>Channidae</taxon>
        <taxon>Channa</taxon>
    </lineage>
</organism>
<keyword evidence="30" id="KW-1185">Reference proteome</keyword>
<gene>
    <name evidence="29" type="ORF">Q5P01_001053</name>
</gene>
<sequence length="2330" mass="261193">MAAQTLQQPSFLLANLKADSTTKPLLQRCQDLAKIIDEYPAKELHLIFPWLVESVFGSLDGIIAGWNLRLLHSRSNDYNIVLEFLNPSGSMMKLVYKLQAEEYKYEIPVNYLPGPVKACIQEGVLPDCPLFHNKLQFPLSGLLTLNLSLNPFEFFMFNFAYCLIMPKNYPQGQIGSSTDSAYFVLVDTYLKYFLPSEGSVPPSPFSDSRGSVTAPSPRSSSVAFAGYGVHSPSLLKHHIFHQPSVNADPAAQEIWRSETLLQMFVEIWLHHYSLEMYQKLQSPQVKEPFTPSEEHVLVVRLLVKHLHAFSNSQKPEQLTSSPSAHSHTHTSPLEEFKRVVVQRFVQQKLYLFLQHCFSHWPLDASFRAVLETWLSFIQPWRYTGEKTNPQPDQNRAIPDKWESFVQENLLIYTKLFQVFLNRAVRTDLVNAKNALMVFRVAKVFAQPNLAEMIQKGEQLFLEPEHVLHHRQPRGYLTPSQGGSYLSSRQRVVTDMVFRVKSHVYALEGQDCRYKQMFGTELRGAVMKLIQIIAQARQTAKRISDHSNEVAANNSFLSWFGLGSSDLNTTFPGAEHEESGECLKKTHEFLDRALENLCQIFKLNQGQLTQLISNLGSSQDDGNCKQLPDCIQGENGLILTDLGRRQIINGLRRFDIHYQGDPELQPIRSYENALLVRLFYRISSLINEKFGGHMSALCSRPDFLGRLSRRYLTDPASTTKLKHSPVSRRTSERNTSLPLNSAELVDAARRADGHRTRGVLVQEKNRQLPLYRPVSSCPGSVAVDMSVDAKAELAALLDEWQEAQRSPTEQLLSVLTKISELLERETGEYYKRDPDLFDDRHPGRADPDCMLGQLLKMLFTNSDFTNALLDKYIMTSRELSLNTAACRLLQNIMPGLETAAIFQEKEGLIERLFSWAREAELPLCIYATGLLAKAMSHQEVAVNYREQNAQLVAIMIQRLHELQAKEAQSQFCSSKTPHNLPQDSQVRTAQTSSISTNLQNNKTEGEDVGEEEEETKERDEERPLSLLISAEKKASSSTPQLPDFSYPVSTDPVSRETEHRQGRREGGRKRQEVKENGRKAKQKVNFTTSSTCRTEEEEVARTDSREQRSHGSSSPQLSPMLTASDHCLSPLSPAMEQRLILQYLTPLGDYQELLAVFMQLDTRSLLMNYIDLMQTQNVQLIFDALLYLASLLLHKKFAAEFIAHGGVQKLLDIPRPSMAATGVSLCLYYLAYNQDALERVCTLPGGVLSDMVSYALWLLESSHASGVCHATMFFSIAFSFRAVLQLFDKQDGLRKLVNLISTLEILNPDTEVSTMSDDQVFSSRQTAKHTCMALRRYFEAHLAVKVEQVRQSLHASDAGAVVPQQPFYKAYSYTGEQTIEMTEFLIKCGPPQLHWEPVELFCKLSCVPLILQLISTACDWRTYYGRSDTVRYALDILAILTVVPKVRLVLADTVEVLDETRSPVSTVGMSIVLGVAEGEVFLHDAEIQKSALQVIINCVCGPDQSLNTVGAFAAAPIRPSFHPQQLPVSHHRVLANMWQVVQNNNGIKVLLSLLSVKMPITDADLIRALACKALVGLSRSSAISQIISKLPLFTSGHIQQLMKEPVLQDKHNEHICFCRYAAELMERVSGKPLLMGTDVSLARLQKANVVAQSRITFSEKELLVLIRNHLMEKGLHETASTLVKEAHLSLASVCPNSSSCATPPPSSVIPRISRLTSGIAARVAGHVGSSPVSSAPAASITSPSPSRSLVLCHSPCFSSSSSALTFPPPPTQSSPPVSRILFTRERPANISNSGKKLCALKQKSDHGAFIQTPAMKKQVERHLPSPPTLDGIIIEYLREQHARCPNPVTTCPPFSLFTPHRCPEPKQRRQASTNFTARLGSRVLYPKYGGVDRQCLDRHLIFSRFRPMSVFHKGDGDDSSFTCCAFSACERFLILGTCYGLLKFYSVFSGEEKASYTCHSSAITHLEPSRDGKLLLTSASWSVPLSALWSMDGVFSMKNSFVDDHNVEFSKLCQDRVIGTKDQIAHIYDIQTGQKIQTLNDPSLANNYKRNCATFSPSDELVLNDGVLWDVRASRAIHKFDKFNMNISGVFHPNGLEVIINTEIWDLRTFHLLHTVRALDQCRVVFNSNATVMYGATLQADDEDDAMDQQMKSPFGSSFRTFDATNYRPVVTLDVKRNIFDLCTDSKDHYLALIENQDTVGLDTVCRLYEVGRQKLAEEGDDDEDDEDQEDDESSDTDDDDDEDMDTDPLLEELVNDSNPENGDRTSSPTEEEIAAILGINSDNEDDDDDSDSEDQSYRSDDRSESDSYPGQSDDNDGSSDQGEDAPLPRL</sequence>
<comment type="similarity">
    <text evidence="4">Belongs to the VPRBP/DCAF1 family.</text>
</comment>
<dbReference type="Pfam" id="PF14724">
    <property type="entry name" value="mit_SMPDase"/>
    <property type="match status" value="1"/>
</dbReference>
<keyword evidence="13" id="KW-0547">Nucleotide-binding</keyword>
<evidence type="ECO:0000256" key="22">
    <source>
        <dbReference type="ARBA" id="ARBA00023242"/>
    </source>
</evidence>
<feature type="region of interest" description="Disordered" evidence="28">
    <location>
        <begin position="2214"/>
        <end position="2330"/>
    </location>
</feature>
<evidence type="ECO:0000313" key="29">
    <source>
        <dbReference type="EMBL" id="KAK2861520.1"/>
    </source>
</evidence>
<comment type="catalytic activity">
    <reaction evidence="23">
        <text>L-threonyl-[protein] + ATP = O-phospho-L-threonyl-[protein] + ADP + H(+)</text>
        <dbReference type="Rhea" id="RHEA:46608"/>
        <dbReference type="Rhea" id="RHEA-COMP:11060"/>
        <dbReference type="Rhea" id="RHEA-COMP:11605"/>
        <dbReference type="ChEBI" id="CHEBI:15378"/>
        <dbReference type="ChEBI" id="CHEBI:30013"/>
        <dbReference type="ChEBI" id="CHEBI:30616"/>
        <dbReference type="ChEBI" id="CHEBI:61977"/>
        <dbReference type="ChEBI" id="CHEBI:456216"/>
        <dbReference type="EC" id="2.7.11.1"/>
    </reaction>
</comment>
<evidence type="ECO:0000256" key="19">
    <source>
        <dbReference type="ARBA" id="ARBA00023015"/>
    </source>
</evidence>
<proteinExistence type="inferred from homology"/>
<feature type="compositionally biased region" description="Acidic residues" evidence="28">
    <location>
        <begin position="2282"/>
        <end position="2294"/>
    </location>
</feature>
<evidence type="ECO:0000256" key="10">
    <source>
        <dbReference type="ARBA" id="ARBA00022581"/>
    </source>
</evidence>
<dbReference type="GO" id="GO:0005524">
    <property type="term" value="F:ATP binding"/>
    <property type="evidence" value="ECO:0007669"/>
    <property type="project" value="UniProtKB-KW"/>
</dbReference>
<keyword evidence="11" id="KW-0808">Transferase</keyword>
<evidence type="ECO:0000256" key="1">
    <source>
        <dbReference type="ARBA" id="ARBA00004123"/>
    </source>
</evidence>
<dbReference type="GO" id="GO:0016567">
    <property type="term" value="P:protein ubiquitination"/>
    <property type="evidence" value="ECO:0007669"/>
    <property type="project" value="InterPro"/>
</dbReference>
<dbReference type="GO" id="GO:0080008">
    <property type="term" value="C:Cul4-RING E3 ubiquitin ligase complex"/>
    <property type="evidence" value="ECO:0007669"/>
    <property type="project" value="TreeGrafter"/>
</dbReference>
<feature type="compositionally biased region" description="Polar residues" evidence="28">
    <location>
        <begin position="1109"/>
        <end position="1120"/>
    </location>
</feature>
<evidence type="ECO:0000256" key="11">
    <source>
        <dbReference type="ARBA" id="ARBA00022679"/>
    </source>
</evidence>
<evidence type="ECO:0000313" key="30">
    <source>
        <dbReference type="Proteomes" id="UP001187415"/>
    </source>
</evidence>
<keyword evidence="22" id="KW-0539">Nucleus</keyword>
<evidence type="ECO:0000256" key="20">
    <source>
        <dbReference type="ARBA" id="ARBA00023163"/>
    </source>
</evidence>
<dbReference type="EC" id="2.7.11.1" evidence="5"/>
<dbReference type="InterPro" id="IPR033270">
    <property type="entry name" value="VPRBP/DCAF1"/>
</dbReference>
<feature type="compositionally biased region" description="Polar residues" evidence="28">
    <location>
        <begin position="969"/>
        <end position="1000"/>
    </location>
</feature>
<dbReference type="Proteomes" id="UP001187415">
    <property type="component" value="Unassembled WGS sequence"/>
</dbReference>
<evidence type="ECO:0000256" key="2">
    <source>
        <dbReference type="ARBA" id="ARBA00004300"/>
    </source>
</evidence>
<keyword evidence="17" id="KW-0156">Chromatin regulator</keyword>
<comment type="subcellular location">
    <subcellularLocation>
        <location evidence="2">Cytoplasm</location>
        <location evidence="2">Cytoskeleton</location>
        <location evidence="2">Microtubule organizing center</location>
        <location evidence="2">Centrosome</location>
    </subcellularLocation>
    <subcellularLocation>
        <location evidence="1">Nucleus</location>
    </subcellularLocation>
</comment>
<evidence type="ECO:0000256" key="23">
    <source>
        <dbReference type="ARBA" id="ARBA00047899"/>
    </source>
</evidence>
<evidence type="ECO:0000256" key="15">
    <source>
        <dbReference type="ARBA" id="ARBA00022786"/>
    </source>
</evidence>
<dbReference type="PROSITE" id="PS50896">
    <property type="entry name" value="LISH"/>
    <property type="match status" value="1"/>
</dbReference>
<dbReference type="GO" id="GO:0005634">
    <property type="term" value="C:nucleus"/>
    <property type="evidence" value="ECO:0007669"/>
    <property type="project" value="UniProtKB-SubCell"/>
</dbReference>
<keyword evidence="10" id="KW-0945">Host-virus interaction</keyword>
<dbReference type="GO" id="GO:0050290">
    <property type="term" value="F:sphingomyelin phosphodiesterase D activity"/>
    <property type="evidence" value="ECO:0007669"/>
    <property type="project" value="InterPro"/>
</dbReference>
<dbReference type="InterPro" id="IPR016024">
    <property type="entry name" value="ARM-type_fold"/>
</dbReference>
<keyword evidence="19" id="KW-0805">Transcription regulation</keyword>
<evidence type="ECO:0000256" key="26">
    <source>
        <dbReference type="ARBA" id="ARBA00071147"/>
    </source>
</evidence>
<feature type="compositionally biased region" description="Basic and acidic residues" evidence="28">
    <location>
        <begin position="1098"/>
        <end position="1108"/>
    </location>
</feature>
<dbReference type="GO" id="GO:1990244">
    <property type="term" value="F:histone H2AT120 kinase activity"/>
    <property type="evidence" value="ECO:0007669"/>
    <property type="project" value="TreeGrafter"/>
</dbReference>
<evidence type="ECO:0000256" key="28">
    <source>
        <dbReference type="SAM" id="MobiDB-lite"/>
    </source>
</evidence>
<dbReference type="PANTHER" id="PTHR13129:SF4">
    <property type="entry name" value="DDB1- AND CUL4-ASSOCIATED FACTOR 1"/>
    <property type="match status" value="1"/>
</dbReference>